<dbReference type="PANTHER" id="PTHR38767">
    <property type="entry name" value="DNA POLYMERASE III SUBUNIT CHI"/>
    <property type="match status" value="1"/>
</dbReference>
<dbReference type="PANTHER" id="PTHR38767:SF1">
    <property type="entry name" value="DNA POLYMERASE III SUBUNIT CHI"/>
    <property type="match status" value="1"/>
</dbReference>
<evidence type="ECO:0000313" key="2">
    <source>
        <dbReference type="Proteomes" id="UP000624279"/>
    </source>
</evidence>
<keyword evidence="2" id="KW-1185">Reference proteome</keyword>
<evidence type="ECO:0000313" key="1">
    <source>
        <dbReference type="EMBL" id="MBC3876095.1"/>
    </source>
</evidence>
<reference evidence="1 2" key="1">
    <citation type="submission" date="2020-08" db="EMBL/GenBank/DDBJ databases">
        <title>Novel species isolated from subtropical streams in China.</title>
        <authorList>
            <person name="Lu H."/>
        </authorList>
    </citation>
    <scope>NUCLEOTIDE SEQUENCE [LARGE SCALE GENOMIC DNA]</scope>
    <source>
        <strain evidence="1 2">LX15W</strain>
    </source>
</reference>
<dbReference type="InterPro" id="IPR007459">
    <property type="entry name" value="DNA_pol3_chi"/>
</dbReference>
<dbReference type="Gene3D" id="3.40.50.10110">
    <property type="entry name" value="DNA polymerase III subunit chi"/>
    <property type="match status" value="1"/>
</dbReference>
<dbReference type="RefSeq" id="WP_186944206.1">
    <property type="nucleotide sequence ID" value="NZ_JACOGA010000034.1"/>
</dbReference>
<dbReference type="SUPFAM" id="SSF102400">
    <property type="entry name" value="DNA polymerase III chi subunit"/>
    <property type="match status" value="1"/>
</dbReference>
<proteinExistence type="predicted"/>
<dbReference type="EMBL" id="JACOGA010000034">
    <property type="protein sequence ID" value="MBC3876095.1"/>
    <property type="molecule type" value="Genomic_DNA"/>
</dbReference>
<organism evidence="1 2">
    <name type="scientific">Undibacterium flavidum</name>
    <dbReference type="NCBI Taxonomy" id="2762297"/>
    <lineage>
        <taxon>Bacteria</taxon>
        <taxon>Pseudomonadati</taxon>
        <taxon>Pseudomonadota</taxon>
        <taxon>Betaproteobacteria</taxon>
        <taxon>Burkholderiales</taxon>
        <taxon>Oxalobacteraceae</taxon>
        <taxon>Undibacterium</taxon>
    </lineage>
</organism>
<sequence length="141" mass="15994">MTRVDFHSQVQDKIHYSCRLIRKARTANCQILVLSEDEQQAQALDLALWNFSASDFLPHVMLENPLAAQTPIIITTALPAALPHHDLLINLSQHLPDNFQQFNRVIEVISQQEQDAASGRQRFRLYQQQGVKPSHLVASTS</sequence>
<dbReference type="Proteomes" id="UP000624279">
    <property type="component" value="Unassembled WGS sequence"/>
</dbReference>
<name>A0ABR6YHN1_9BURK</name>
<gene>
    <name evidence="1" type="ORF">H8K55_21085</name>
</gene>
<accession>A0ABR6YHN1</accession>
<comment type="caution">
    <text evidence="1">The sequence shown here is derived from an EMBL/GenBank/DDBJ whole genome shotgun (WGS) entry which is preliminary data.</text>
</comment>
<dbReference type="Pfam" id="PF04364">
    <property type="entry name" value="DNA_pol3_chi"/>
    <property type="match status" value="1"/>
</dbReference>
<dbReference type="InterPro" id="IPR036768">
    <property type="entry name" value="PolIII_chi_sf"/>
</dbReference>
<protein>
    <submittedName>
        <fullName evidence="1">DNA polymerase III subunit chi</fullName>
    </submittedName>
</protein>